<feature type="transmembrane region" description="Helical" evidence="9">
    <location>
        <begin position="232"/>
        <end position="260"/>
    </location>
</feature>
<protein>
    <submittedName>
        <fullName evidence="10">Branched-chain/neutral amino acids ABC transporter permease I</fullName>
    </submittedName>
</protein>
<dbReference type="InterPro" id="IPR001851">
    <property type="entry name" value="ABC_transp_permease"/>
</dbReference>
<dbReference type="AlphaFoldDB" id="M0JI23"/>
<evidence type="ECO:0000256" key="2">
    <source>
        <dbReference type="ARBA" id="ARBA00022448"/>
    </source>
</evidence>
<dbReference type="CDD" id="cd06582">
    <property type="entry name" value="TM_PBP1_LivH_like"/>
    <property type="match status" value="1"/>
</dbReference>
<feature type="transmembrane region" description="Helical" evidence="9">
    <location>
        <begin position="69"/>
        <end position="93"/>
    </location>
</feature>
<feature type="transmembrane region" description="Helical" evidence="9">
    <location>
        <begin position="200"/>
        <end position="220"/>
    </location>
</feature>
<feature type="transmembrane region" description="Helical" evidence="9">
    <location>
        <begin position="267"/>
        <end position="286"/>
    </location>
</feature>
<reference evidence="10 11" key="1">
    <citation type="journal article" date="2014" name="PLoS Genet.">
        <title>Phylogenetically driven sequencing of extremely halophilic archaea reveals strategies for static and dynamic osmo-response.</title>
        <authorList>
            <person name="Becker E.A."/>
            <person name="Seitzer P.M."/>
            <person name="Tritt A."/>
            <person name="Larsen D."/>
            <person name="Krusor M."/>
            <person name="Yao A.I."/>
            <person name="Wu D."/>
            <person name="Madern D."/>
            <person name="Eisen J.A."/>
            <person name="Darling A.E."/>
            <person name="Facciotti M.T."/>
        </authorList>
    </citation>
    <scope>NUCLEOTIDE SEQUENCE [LARGE SCALE GENOMIC DNA]</scope>
    <source>
        <strain evidence="10 11">ATCC 35960</strain>
    </source>
</reference>
<name>M0JI23_9EURY</name>
<keyword evidence="4 9" id="KW-0812">Transmembrane</keyword>
<evidence type="ECO:0000256" key="9">
    <source>
        <dbReference type="SAM" id="Phobius"/>
    </source>
</evidence>
<feature type="transmembrane region" description="Helical" evidence="9">
    <location>
        <begin position="6"/>
        <end position="31"/>
    </location>
</feature>
<evidence type="ECO:0000256" key="5">
    <source>
        <dbReference type="ARBA" id="ARBA00022970"/>
    </source>
</evidence>
<dbReference type="InterPro" id="IPR052157">
    <property type="entry name" value="BCAA_transport_permease"/>
</dbReference>
<comment type="caution">
    <text evidence="10">The sequence shown here is derived from an EMBL/GenBank/DDBJ whole genome shotgun (WGS) entry which is preliminary data.</text>
</comment>
<keyword evidence="7 9" id="KW-0472">Membrane</keyword>
<dbReference type="Pfam" id="PF02653">
    <property type="entry name" value="BPD_transp_2"/>
    <property type="match status" value="1"/>
</dbReference>
<keyword evidence="2" id="KW-0813">Transport</keyword>
<proteinExistence type="inferred from homology"/>
<dbReference type="Proteomes" id="UP000011553">
    <property type="component" value="Unassembled WGS sequence"/>
</dbReference>
<sequence>MAAGDILLYVFNGLYYAAILYLVSLGLSLTFGVMNLMNMSHAAFLGLGAYVAASLSKMAVGIVDSPVVPFLVMLVAAPAIIIVLAAVLERTVFSPLFEIDETYQLLGTFGVVLMLEDAMQFVWGSSPLSISGPLELLGRVPMFGNTYPVYNLLVIGIFGLAAVIPFLLFKRTKLGKIAQAIAEDEEMVEALGVDVSRVRLVVFSVATGFAGLGGALLMPLASATPGLSVEYILLAFAVVVIGGLGSLRGAIVGSILIGLIRSFGIAYIPELELAIVFLIMAGIILVKPEGLYGGKGVLE</sequence>
<evidence type="ECO:0000256" key="8">
    <source>
        <dbReference type="ARBA" id="ARBA00037998"/>
    </source>
</evidence>
<keyword evidence="6 9" id="KW-1133">Transmembrane helix</keyword>
<dbReference type="GeneID" id="80789507"/>
<feature type="transmembrane region" description="Helical" evidence="9">
    <location>
        <begin position="43"/>
        <end position="63"/>
    </location>
</feature>
<evidence type="ECO:0000256" key="1">
    <source>
        <dbReference type="ARBA" id="ARBA00004651"/>
    </source>
</evidence>
<evidence type="ECO:0000256" key="4">
    <source>
        <dbReference type="ARBA" id="ARBA00022692"/>
    </source>
</evidence>
<dbReference type="RefSeq" id="WP_004967688.1">
    <property type="nucleotide sequence ID" value="NZ_AOLP01000002.1"/>
</dbReference>
<feature type="transmembrane region" description="Helical" evidence="9">
    <location>
        <begin position="149"/>
        <end position="169"/>
    </location>
</feature>
<evidence type="ECO:0000256" key="7">
    <source>
        <dbReference type="ARBA" id="ARBA00023136"/>
    </source>
</evidence>
<keyword evidence="3" id="KW-1003">Cell membrane</keyword>
<keyword evidence="5" id="KW-0029">Amino-acid transport</keyword>
<accession>M0JI23</accession>
<evidence type="ECO:0000313" key="10">
    <source>
        <dbReference type="EMBL" id="EMA07993.1"/>
    </source>
</evidence>
<dbReference type="GO" id="GO:0005886">
    <property type="term" value="C:plasma membrane"/>
    <property type="evidence" value="ECO:0007669"/>
    <property type="project" value="UniProtKB-SubCell"/>
</dbReference>
<keyword evidence="11" id="KW-1185">Reference proteome</keyword>
<gene>
    <name evidence="10" type="ORF">C438_02702</name>
</gene>
<dbReference type="PANTHER" id="PTHR11795:SF442">
    <property type="entry name" value="ABC TRANSPORTER ATP-BINDING PROTEIN"/>
    <property type="match status" value="1"/>
</dbReference>
<evidence type="ECO:0000256" key="6">
    <source>
        <dbReference type="ARBA" id="ARBA00022989"/>
    </source>
</evidence>
<evidence type="ECO:0000256" key="3">
    <source>
        <dbReference type="ARBA" id="ARBA00022475"/>
    </source>
</evidence>
<dbReference type="EMBL" id="AOLP01000002">
    <property type="protein sequence ID" value="EMA07993.1"/>
    <property type="molecule type" value="Genomic_DNA"/>
</dbReference>
<dbReference type="GO" id="GO:0022857">
    <property type="term" value="F:transmembrane transporter activity"/>
    <property type="evidence" value="ECO:0007669"/>
    <property type="project" value="InterPro"/>
</dbReference>
<dbReference type="PANTHER" id="PTHR11795">
    <property type="entry name" value="BRANCHED-CHAIN AMINO ACID TRANSPORT SYSTEM PERMEASE PROTEIN LIVH"/>
    <property type="match status" value="1"/>
</dbReference>
<evidence type="ECO:0000313" key="11">
    <source>
        <dbReference type="Proteomes" id="UP000011553"/>
    </source>
</evidence>
<organism evidence="10 11">
    <name type="scientific">Haloferax denitrificans ATCC 35960</name>
    <dbReference type="NCBI Taxonomy" id="662478"/>
    <lineage>
        <taxon>Archaea</taxon>
        <taxon>Methanobacteriati</taxon>
        <taxon>Methanobacteriota</taxon>
        <taxon>Stenosarchaea group</taxon>
        <taxon>Halobacteria</taxon>
        <taxon>Halobacteriales</taxon>
        <taxon>Haloferacaceae</taxon>
        <taxon>Haloferax</taxon>
    </lineage>
</organism>
<comment type="similarity">
    <text evidence="8">Belongs to the binding-protein-dependent transport system permease family. LivHM subfamily.</text>
</comment>
<comment type="subcellular location">
    <subcellularLocation>
        <location evidence="1">Cell membrane</location>
        <topology evidence="1">Multi-pass membrane protein</topology>
    </subcellularLocation>
</comment>
<dbReference type="GO" id="GO:0006865">
    <property type="term" value="P:amino acid transport"/>
    <property type="evidence" value="ECO:0007669"/>
    <property type="project" value="UniProtKB-KW"/>
</dbReference>